<evidence type="ECO:0000313" key="15">
    <source>
        <dbReference type="Proteomes" id="UP000472269"/>
    </source>
</evidence>
<evidence type="ECO:0000256" key="2">
    <source>
        <dbReference type="ARBA" id="ARBA00006991"/>
    </source>
</evidence>
<keyword evidence="9" id="KW-0804">Transcription</keyword>
<feature type="region of interest" description="Disordered" evidence="12">
    <location>
        <begin position="1154"/>
        <end position="1227"/>
    </location>
</feature>
<evidence type="ECO:0000313" key="14">
    <source>
        <dbReference type="Ensembl" id="ENSACUP00000002091.1"/>
    </source>
</evidence>
<keyword evidence="15" id="KW-1185">Reference proteome</keyword>
<dbReference type="FunFam" id="3.30.160.60:FF:002239">
    <property type="entry name" value="Zinc finger protein 226"/>
    <property type="match status" value="1"/>
</dbReference>
<evidence type="ECO:0000256" key="8">
    <source>
        <dbReference type="ARBA" id="ARBA00023125"/>
    </source>
</evidence>
<dbReference type="PANTHER" id="PTHR45925">
    <property type="entry name" value="ZINC FINGER PROTEIN"/>
    <property type="match status" value="1"/>
</dbReference>
<keyword evidence="6" id="KW-0862">Zinc</keyword>
<evidence type="ECO:0000256" key="5">
    <source>
        <dbReference type="ARBA" id="ARBA00022771"/>
    </source>
</evidence>
<dbReference type="KEGG" id="acun:113476042"/>
<dbReference type="FunFam" id="3.30.160.60:FF:002223">
    <property type="entry name" value="zinc finger protein 516 isoform X3"/>
    <property type="match status" value="1"/>
</dbReference>
<feature type="domain" description="C2H2-type" evidence="13">
    <location>
        <begin position="62"/>
        <end position="89"/>
    </location>
</feature>
<feature type="domain" description="C2H2-type" evidence="13">
    <location>
        <begin position="544"/>
        <end position="571"/>
    </location>
</feature>
<evidence type="ECO:0000256" key="11">
    <source>
        <dbReference type="PROSITE-ProRule" id="PRU00042"/>
    </source>
</evidence>
<dbReference type="GO" id="GO:0005634">
    <property type="term" value="C:nucleus"/>
    <property type="evidence" value="ECO:0007669"/>
    <property type="project" value="UniProtKB-SubCell"/>
</dbReference>
<feature type="compositionally biased region" description="Basic and acidic residues" evidence="12">
    <location>
        <begin position="480"/>
        <end position="489"/>
    </location>
</feature>
<dbReference type="FunFam" id="3.30.160.60:FF:000652">
    <property type="entry name" value="Zinc finger protein 516"/>
    <property type="match status" value="1"/>
</dbReference>
<feature type="domain" description="C2H2-type" evidence="13">
    <location>
        <begin position="90"/>
        <end position="112"/>
    </location>
</feature>
<keyword evidence="5 11" id="KW-0863">Zinc-finger</keyword>
<dbReference type="Ensembl" id="ENSACUT00000002239.1">
    <property type="protein sequence ID" value="ENSACUP00000002091.1"/>
    <property type="gene ID" value="ENSACUG00000001470.1"/>
</dbReference>
<comment type="similarity">
    <text evidence="2">Belongs to the krueppel C2H2-type zinc-finger protein family.</text>
</comment>
<dbReference type="OMA" id="YQGWGVG"/>
<evidence type="ECO:0000256" key="6">
    <source>
        <dbReference type="ARBA" id="ARBA00022833"/>
    </source>
</evidence>
<accession>A0A663LR83</accession>
<gene>
    <name evidence="14" type="primary">ZNF516</name>
</gene>
<keyword evidence="4" id="KW-0677">Repeat</keyword>
<dbReference type="InterPro" id="IPR013087">
    <property type="entry name" value="Znf_C2H2_type"/>
</dbReference>
<dbReference type="GO" id="GO:0008270">
    <property type="term" value="F:zinc ion binding"/>
    <property type="evidence" value="ECO:0007669"/>
    <property type="project" value="UniProtKB-KW"/>
</dbReference>
<dbReference type="InterPro" id="IPR051967">
    <property type="entry name" value="Krueppel_C2H2-ZF"/>
</dbReference>
<feature type="region of interest" description="Disordered" evidence="12">
    <location>
        <begin position="1070"/>
        <end position="1092"/>
    </location>
</feature>
<dbReference type="Pfam" id="PF00096">
    <property type="entry name" value="zf-C2H2"/>
    <property type="match status" value="5"/>
</dbReference>
<dbReference type="GO" id="GO:0000978">
    <property type="term" value="F:RNA polymerase II cis-regulatory region sequence-specific DNA binding"/>
    <property type="evidence" value="ECO:0007669"/>
    <property type="project" value="TreeGrafter"/>
</dbReference>
<feature type="compositionally biased region" description="Polar residues" evidence="12">
    <location>
        <begin position="966"/>
        <end position="986"/>
    </location>
</feature>
<feature type="region of interest" description="Disordered" evidence="12">
    <location>
        <begin position="565"/>
        <end position="642"/>
    </location>
</feature>
<evidence type="ECO:0000256" key="12">
    <source>
        <dbReference type="SAM" id="MobiDB-lite"/>
    </source>
</evidence>
<feature type="domain" description="C2H2-type" evidence="13">
    <location>
        <begin position="351"/>
        <end position="378"/>
    </location>
</feature>
<feature type="compositionally biased region" description="Low complexity" evidence="12">
    <location>
        <begin position="586"/>
        <end position="617"/>
    </location>
</feature>
<evidence type="ECO:0000256" key="3">
    <source>
        <dbReference type="ARBA" id="ARBA00022723"/>
    </source>
</evidence>
<protein>
    <submittedName>
        <fullName evidence="14">Zinc finger protein 516</fullName>
    </submittedName>
</protein>
<evidence type="ECO:0000256" key="7">
    <source>
        <dbReference type="ARBA" id="ARBA00023015"/>
    </source>
</evidence>
<dbReference type="GO" id="GO:0000981">
    <property type="term" value="F:DNA-binding transcription factor activity, RNA polymerase II-specific"/>
    <property type="evidence" value="ECO:0007669"/>
    <property type="project" value="TreeGrafter"/>
</dbReference>
<reference evidence="14" key="1">
    <citation type="submission" date="2025-08" db="UniProtKB">
        <authorList>
            <consortium name="Ensembl"/>
        </authorList>
    </citation>
    <scope>IDENTIFICATION</scope>
</reference>
<feature type="domain" description="C2H2-type" evidence="13">
    <location>
        <begin position="191"/>
        <end position="219"/>
    </location>
</feature>
<dbReference type="GeneID" id="113476042"/>
<dbReference type="RefSeq" id="XP_026697166.1">
    <property type="nucleotide sequence ID" value="XM_026841365.1"/>
</dbReference>
<dbReference type="PANTHER" id="PTHR45925:SF3">
    <property type="entry name" value="ZINC FINGER PROTEIN 516"/>
    <property type="match status" value="1"/>
</dbReference>
<keyword evidence="7" id="KW-0805">Transcription regulation</keyword>
<dbReference type="SMART" id="SM00355">
    <property type="entry name" value="ZnF_C2H2"/>
    <property type="match status" value="10"/>
</dbReference>
<feature type="region of interest" description="Disordered" evidence="12">
    <location>
        <begin position="964"/>
        <end position="987"/>
    </location>
</feature>
<evidence type="ECO:0000259" key="13">
    <source>
        <dbReference type="PROSITE" id="PS50157"/>
    </source>
</evidence>
<name>A0A663LR83_ATHCN</name>
<evidence type="ECO:0000256" key="4">
    <source>
        <dbReference type="ARBA" id="ARBA00022737"/>
    </source>
</evidence>
<evidence type="ECO:0000256" key="9">
    <source>
        <dbReference type="ARBA" id="ARBA00023163"/>
    </source>
</evidence>
<evidence type="ECO:0000256" key="1">
    <source>
        <dbReference type="ARBA" id="ARBA00004123"/>
    </source>
</evidence>
<dbReference type="OrthoDB" id="8852887at2759"/>
<dbReference type="SUPFAM" id="SSF57667">
    <property type="entry name" value="beta-beta-alpha zinc fingers"/>
    <property type="match status" value="4"/>
</dbReference>
<dbReference type="CTD" id="9658"/>
<feature type="domain" description="C2H2-type" evidence="13">
    <location>
        <begin position="264"/>
        <end position="291"/>
    </location>
</feature>
<comment type="subcellular location">
    <subcellularLocation>
        <location evidence="1">Nucleus</location>
    </subcellularLocation>
</comment>
<dbReference type="PROSITE" id="PS50157">
    <property type="entry name" value="ZINC_FINGER_C2H2_2"/>
    <property type="match status" value="8"/>
</dbReference>
<proteinExistence type="inferred from homology"/>
<feature type="region of interest" description="Disordered" evidence="12">
    <location>
        <begin position="480"/>
        <end position="540"/>
    </location>
</feature>
<keyword evidence="10" id="KW-0539">Nucleus</keyword>
<dbReference type="AlphaFoldDB" id="A0A663LR83"/>
<feature type="domain" description="C2H2-type" evidence="13">
    <location>
        <begin position="1140"/>
        <end position="1167"/>
    </location>
</feature>
<keyword evidence="3" id="KW-0479">Metal-binding</keyword>
<keyword evidence="8" id="KW-0238">DNA-binding</keyword>
<reference evidence="14" key="2">
    <citation type="submission" date="2025-09" db="UniProtKB">
        <authorList>
            <consortium name="Ensembl"/>
        </authorList>
    </citation>
    <scope>IDENTIFICATION</scope>
</reference>
<dbReference type="Gene3D" id="3.30.160.60">
    <property type="entry name" value="Classic Zinc Finger"/>
    <property type="match status" value="5"/>
</dbReference>
<feature type="compositionally biased region" description="Low complexity" evidence="12">
    <location>
        <begin position="1195"/>
        <end position="1217"/>
    </location>
</feature>
<dbReference type="GO" id="GO:0045892">
    <property type="term" value="P:negative regulation of DNA-templated transcription"/>
    <property type="evidence" value="ECO:0007669"/>
    <property type="project" value="UniProtKB-ARBA"/>
</dbReference>
<evidence type="ECO:0000256" key="10">
    <source>
        <dbReference type="ARBA" id="ARBA00023242"/>
    </source>
</evidence>
<dbReference type="Proteomes" id="UP000472269">
    <property type="component" value="Unplaced"/>
</dbReference>
<dbReference type="FunFam" id="3.30.160.60:FF:000075">
    <property type="entry name" value="Putative zinc finger protein 536"/>
    <property type="match status" value="1"/>
</dbReference>
<dbReference type="PROSITE" id="PS00028">
    <property type="entry name" value="ZINC_FINGER_C2H2_1"/>
    <property type="match status" value="7"/>
</dbReference>
<feature type="domain" description="C2H2-type" evidence="13">
    <location>
        <begin position="292"/>
        <end position="319"/>
    </location>
</feature>
<sequence length="1266" mass="139403">MIENTVQPSSAARHAFVLLPCSPSVAVRQMDCSREAEMELRRSSSPGKLGKNDMDTDKTTCHSCCICGKSFPFQSSLSQHMRKHTGEKPYKCPYCDHRASQKGNLKIHIRSHRTGTLSQGHETEMGEAQLGEMGVSEGLGGCTSPTKSTSACNKILNGTAQVDSSKILLRSSKKEVMEVVPAEEDGKLSSYQCTFCKNKFERKKDLEQHLHQVHKPFKCRLCNYMTLREETLLNHIEKDHITAQVPNGEAYTENCKSELSAGEFPCEVCGQAFSQTWFLKAHMKKHRGSFDHGCHICGRRFKEPWFLKNHMKSHGPKTGSKNKPKNDLELIATINNVIQEETIVTGLSLYEVCTKCGNLFTNMESLKAHNAVHYRVQRGSAGDKAEGLIDGSLSSSITKQFFLQCLNLRPSVGLDIVTRGQPGKRVAELDPVSSYQAWQLATKGKVVEPSEYVKYVGWDEALADADVTYDKDKREYILVNQEKRKRDQDLPSSSSNPKKKSCTGGRPEKTSGTPLGESCTLTQGDLDYRPASRQSRRATQNKSTECFECGKIFRTYHQMVLHSRVHRKERRSCGEGGTATQPDRYGSSSEEGDSGSVSGPSTPGSASAPEDSATSGLGEEGAEESSEEGATNPSLGEKPYHCNFSEEETPMVTSELDELPKLGSHNTRENEARESKPEIPALVSALESVIKEPFLKYQDLKASADIKMPAFHHSQGLPCSSRIASFASGMGQTSPNVVMDLKTSLEVQASRARENLLDLHREYPLIEKGAEVQEVAPLDLSEKSTRDSSCNKNLNASLQAALIIYPCPFCSHKTYYPEVLWMHKRILHKISCNSMVPPWVQQNGFKSIKNNLVFLARSGRTGPPPVLGGKECQPLPIARFTRTQVPSTLPGSKSSSLSVGMTAKSGSMHQAKDSHAFSHCGPRLSGLDGYRQPKLNHSQEQYSIAAQQKSKYEANSKLTQMGAYSRSVTPTQPVISRPSTQPTNSKQVDKYVAPQGSNSFAPPGKHCASDPMKAKFSPPLQYHPLCKSEQYTKHEEPSVPQRESHVKAGNEVRTLANCTAVARASPLLQPQPSAVGVSPALHSSKQDLGSDGHEKRLDVLNIFKTYIPKDLASLYQTCGANSPVLDHAGMLRTQTRQGDCVCRECGKCFTQPSHLRTHQRSHTGERPRQCGGRPHAASPEGNLEPRRRSPHARGLGPDPDGQRQQPPVQPPRALAAAEQPPCQPSPRLELLRKTETSALRGGGCLCAVNHFKINEDATQDIYKLTY</sequence>
<dbReference type="FunFam" id="3.30.160.60:FF:002620">
    <property type="entry name" value="Zinc finger protein 516"/>
    <property type="match status" value="1"/>
</dbReference>
<organism evidence="14 15">
    <name type="scientific">Athene cunicularia</name>
    <name type="common">Burrowing owl</name>
    <name type="synonym">Speotyto cunicularia</name>
    <dbReference type="NCBI Taxonomy" id="194338"/>
    <lineage>
        <taxon>Eukaryota</taxon>
        <taxon>Metazoa</taxon>
        <taxon>Chordata</taxon>
        <taxon>Craniata</taxon>
        <taxon>Vertebrata</taxon>
        <taxon>Euteleostomi</taxon>
        <taxon>Archelosauria</taxon>
        <taxon>Archosauria</taxon>
        <taxon>Dinosauria</taxon>
        <taxon>Saurischia</taxon>
        <taxon>Theropoda</taxon>
        <taxon>Coelurosauria</taxon>
        <taxon>Aves</taxon>
        <taxon>Neognathae</taxon>
        <taxon>Neoaves</taxon>
        <taxon>Telluraves</taxon>
        <taxon>Strigiformes</taxon>
        <taxon>Strigidae</taxon>
        <taxon>Athene</taxon>
    </lineage>
</organism>
<dbReference type="InterPro" id="IPR036236">
    <property type="entry name" value="Znf_C2H2_sf"/>
</dbReference>